<organism evidence="7 8">
    <name type="scientific">Halarchaeum nitratireducens</name>
    <dbReference type="NCBI Taxonomy" id="489913"/>
    <lineage>
        <taxon>Archaea</taxon>
        <taxon>Methanobacteriati</taxon>
        <taxon>Methanobacteriota</taxon>
        <taxon>Stenosarchaea group</taxon>
        <taxon>Halobacteria</taxon>
        <taxon>Halobacteriales</taxon>
        <taxon>Halobacteriaceae</taxon>
    </lineage>
</organism>
<dbReference type="AlphaFoldDB" id="A0A830GAW3"/>
<dbReference type="PANTHER" id="PTHR33452">
    <property type="entry name" value="OXIDOREDUCTASE CATD-RELATED"/>
    <property type="match status" value="1"/>
</dbReference>
<dbReference type="OrthoDB" id="340328at2157"/>
<dbReference type="PANTHER" id="PTHR33452:SF1">
    <property type="entry name" value="INNER MEMBRANE PROTEIN YPHA-RELATED"/>
    <property type="match status" value="1"/>
</dbReference>
<name>A0A830GAW3_9EURY</name>
<keyword evidence="2" id="KW-1003">Cell membrane</keyword>
<dbReference type="Proteomes" id="UP000608850">
    <property type="component" value="Unassembled WGS sequence"/>
</dbReference>
<comment type="subcellular location">
    <subcellularLocation>
        <location evidence="1">Cell membrane</location>
        <topology evidence="1">Multi-pass membrane protein</topology>
    </subcellularLocation>
</comment>
<keyword evidence="3 6" id="KW-0812">Transmembrane</keyword>
<reference evidence="7 8" key="1">
    <citation type="journal article" date="2019" name="Int. J. Syst. Evol. Microbiol.">
        <title>The Global Catalogue of Microorganisms (GCM) 10K type strain sequencing project: providing services to taxonomists for standard genome sequencing and annotation.</title>
        <authorList>
            <consortium name="The Broad Institute Genomics Platform"/>
            <consortium name="The Broad Institute Genome Sequencing Center for Infectious Disease"/>
            <person name="Wu L."/>
            <person name="Ma J."/>
        </authorList>
    </citation>
    <scope>NUCLEOTIDE SEQUENCE [LARGE SCALE GENOMIC DNA]</scope>
    <source>
        <strain evidence="7 8">JCM 16331</strain>
    </source>
</reference>
<dbReference type="EMBL" id="BMOQ01000003">
    <property type="protein sequence ID" value="GGN14148.1"/>
    <property type="molecule type" value="Genomic_DNA"/>
</dbReference>
<dbReference type="InterPro" id="IPR051907">
    <property type="entry name" value="DoxX-like_oxidoreductase"/>
</dbReference>
<dbReference type="InterPro" id="IPR032808">
    <property type="entry name" value="DoxX"/>
</dbReference>
<evidence type="ECO:0000256" key="4">
    <source>
        <dbReference type="ARBA" id="ARBA00022989"/>
    </source>
</evidence>
<evidence type="ECO:0000256" key="1">
    <source>
        <dbReference type="ARBA" id="ARBA00004651"/>
    </source>
</evidence>
<feature type="transmembrane region" description="Helical" evidence="6">
    <location>
        <begin position="110"/>
        <end position="129"/>
    </location>
</feature>
<comment type="caution">
    <text evidence="7">The sequence shown here is derived from an EMBL/GenBank/DDBJ whole genome shotgun (WGS) entry which is preliminary data.</text>
</comment>
<dbReference type="RefSeq" id="WP_188877820.1">
    <property type="nucleotide sequence ID" value="NZ_BMOQ01000003.1"/>
</dbReference>
<protein>
    <recommendedName>
        <fullName evidence="9">DoxX family protein</fullName>
    </recommendedName>
</protein>
<feature type="transmembrane region" description="Helical" evidence="6">
    <location>
        <begin position="49"/>
        <end position="70"/>
    </location>
</feature>
<keyword evidence="4 6" id="KW-1133">Transmembrane helix</keyword>
<evidence type="ECO:0000256" key="5">
    <source>
        <dbReference type="ARBA" id="ARBA00023136"/>
    </source>
</evidence>
<feature type="transmembrane region" description="Helical" evidence="6">
    <location>
        <begin position="12"/>
        <end position="29"/>
    </location>
</feature>
<evidence type="ECO:0000256" key="3">
    <source>
        <dbReference type="ARBA" id="ARBA00022692"/>
    </source>
</evidence>
<keyword evidence="8" id="KW-1185">Reference proteome</keyword>
<keyword evidence="5 6" id="KW-0472">Membrane</keyword>
<feature type="transmembrane region" description="Helical" evidence="6">
    <location>
        <begin position="76"/>
        <end position="98"/>
    </location>
</feature>
<proteinExistence type="predicted"/>
<sequence length="140" mass="14439">MTIANTPLAGEIFLLARLCFGLTLAYMGLNHFRATDYMAGYAASKGIPAPTAGVLVSGGMLVLGGLAIVVGAFPVLAAGALAVFLLVSAVTIHDYWAAPEDQRSDEQTSFLKNVGLAGGALCFLALGGVDWQYALNVGVF</sequence>
<evidence type="ECO:0000313" key="7">
    <source>
        <dbReference type="EMBL" id="GGN14148.1"/>
    </source>
</evidence>
<evidence type="ECO:0000256" key="2">
    <source>
        <dbReference type="ARBA" id="ARBA00022475"/>
    </source>
</evidence>
<dbReference type="Pfam" id="PF07681">
    <property type="entry name" value="DoxX"/>
    <property type="match status" value="1"/>
</dbReference>
<evidence type="ECO:0008006" key="9">
    <source>
        <dbReference type="Google" id="ProtNLM"/>
    </source>
</evidence>
<evidence type="ECO:0000313" key="8">
    <source>
        <dbReference type="Proteomes" id="UP000608850"/>
    </source>
</evidence>
<gene>
    <name evidence="7" type="ORF">GCM10009021_12930</name>
</gene>
<accession>A0A830GAW3</accession>
<dbReference type="GO" id="GO:0005886">
    <property type="term" value="C:plasma membrane"/>
    <property type="evidence" value="ECO:0007669"/>
    <property type="project" value="UniProtKB-SubCell"/>
</dbReference>
<evidence type="ECO:0000256" key="6">
    <source>
        <dbReference type="SAM" id="Phobius"/>
    </source>
</evidence>